<protein>
    <submittedName>
        <fullName evidence="1">DUF2288 domain-containing protein</fullName>
    </submittedName>
</protein>
<proteinExistence type="predicted"/>
<evidence type="ECO:0000313" key="1">
    <source>
        <dbReference type="EMBL" id="XDT71077.1"/>
    </source>
</evidence>
<reference evidence="1" key="1">
    <citation type="submission" date="2024-05" db="EMBL/GenBank/DDBJ databases">
        <title>Genome sequencing of novel strain.</title>
        <authorList>
            <person name="Ganbat D."/>
            <person name="Ganbat S."/>
            <person name="Lee S.-J."/>
        </authorList>
    </citation>
    <scope>NUCLEOTIDE SEQUENCE</scope>
    <source>
        <strain evidence="1">SMD15-11</strain>
    </source>
</reference>
<accession>A0AB39US52</accession>
<dbReference type="KEGG" id="tcd:AAIA72_09665"/>
<dbReference type="AlphaFoldDB" id="A0AB39US52"/>
<dbReference type="Pfam" id="PF10052">
    <property type="entry name" value="DUF2288"/>
    <property type="match status" value="1"/>
</dbReference>
<name>A0AB39US52_9GAMM</name>
<organism evidence="1">
    <name type="scientific">Thermohahella caldifontis</name>
    <dbReference type="NCBI Taxonomy" id="3142973"/>
    <lineage>
        <taxon>Bacteria</taxon>
        <taxon>Pseudomonadati</taxon>
        <taxon>Pseudomonadota</taxon>
        <taxon>Gammaproteobacteria</taxon>
        <taxon>Oceanospirillales</taxon>
        <taxon>Hahellaceae</taxon>
        <taxon>Thermohahella</taxon>
    </lineage>
</organism>
<gene>
    <name evidence="1" type="ORF">AAIA72_09665</name>
</gene>
<dbReference type="EMBL" id="CP154858">
    <property type="protein sequence ID" value="XDT71077.1"/>
    <property type="molecule type" value="Genomic_DNA"/>
</dbReference>
<sequence>MTAESPSPKTEARLLRAKLNSETARIPWQDLQRYWARGQVVLVSAGLNLIDVGMALAADDTAAFERWMRAGEVGPVTEGQALEWAGSNPELWALVVAPWVLVQYRPLH</sequence>
<dbReference type="InterPro" id="IPR018741">
    <property type="entry name" value="DUF2288"/>
</dbReference>
<dbReference type="RefSeq" id="WP_369600116.1">
    <property type="nucleotide sequence ID" value="NZ_CP154858.1"/>
</dbReference>